<organism evidence="1 2">
    <name type="scientific">Salmonella newport (strain SL254)</name>
    <dbReference type="NCBI Taxonomy" id="423368"/>
    <lineage>
        <taxon>Bacteria</taxon>
        <taxon>Pseudomonadati</taxon>
        <taxon>Pseudomonadota</taxon>
        <taxon>Gammaproteobacteria</taxon>
        <taxon>Enterobacterales</taxon>
        <taxon>Enterobacteriaceae</taxon>
        <taxon>Salmonella</taxon>
    </lineage>
</organism>
<proteinExistence type="predicted"/>
<dbReference type="EMBL" id="CP001113">
    <property type="protein sequence ID" value="ACF62683.1"/>
    <property type="molecule type" value="Genomic_DNA"/>
</dbReference>
<gene>
    <name evidence="1" type="ordered locus">SNSL254_A3166</name>
</gene>
<dbReference type="HOGENOM" id="CLU_3157503_0_0_6"/>
<dbReference type="Proteomes" id="UP000008824">
    <property type="component" value="Chromosome"/>
</dbReference>
<name>A0A0H3BNV1_SALNS</name>
<reference evidence="1 2" key="1">
    <citation type="journal article" date="2011" name="J. Bacteriol.">
        <title>Comparative genomics of 28 Salmonella enterica isolates: evidence for CRISPR-mediated adaptive sublineage evolution.</title>
        <authorList>
            <person name="Fricke W.F."/>
            <person name="Mammel M.K."/>
            <person name="McDermott P.F."/>
            <person name="Tartera C."/>
            <person name="White D.G."/>
            <person name="Leclerc J.E."/>
            <person name="Ravel J."/>
            <person name="Cebula T.A."/>
        </authorList>
    </citation>
    <scope>NUCLEOTIDE SEQUENCE [LARGE SCALE GENOMIC DNA]</scope>
    <source>
        <strain evidence="1 2">SL254</strain>
    </source>
</reference>
<accession>A0A0H3BNV1</accession>
<dbReference type="AlphaFoldDB" id="A0A0H3BNV1"/>
<evidence type="ECO:0000313" key="2">
    <source>
        <dbReference type="Proteomes" id="UP000008824"/>
    </source>
</evidence>
<protein>
    <submittedName>
        <fullName evidence="1">Uncharacterized protein</fullName>
    </submittedName>
</protein>
<dbReference type="KEGG" id="see:SNSL254_A3166"/>
<sequence>MPSVTHPLPCIVYFLYVNFDECIKALINFSIAMHGSRYFGKFKEKIIL</sequence>
<evidence type="ECO:0000313" key="1">
    <source>
        <dbReference type="EMBL" id="ACF62683.1"/>
    </source>
</evidence>